<gene>
    <name evidence="10" type="primary">LOC117650555</name>
</gene>
<feature type="transmembrane region" description="Helical" evidence="8">
    <location>
        <begin position="109"/>
        <end position="131"/>
    </location>
</feature>
<evidence type="ECO:0000313" key="10">
    <source>
        <dbReference type="RefSeq" id="XP_034249965.1"/>
    </source>
</evidence>
<proteinExistence type="predicted"/>
<keyword evidence="2" id="KW-1003">Cell membrane</keyword>
<comment type="subcellular location">
    <subcellularLocation>
        <location evidence="1">Cell membrane</location>
        <topology evidence="1">Multi-pass membrane protein</topology>
    </subcellularLocation>
</comment>
<reference evidence="10" key="1">
    <citation type="submission" date="2025-08" db="UniProtKB">
        <authorList>
            <consortium name="RefSeq"/>
        </authorList>
    </citation>
    <scope>IDENTIFICATION</scope>
    <source>
        <tissue evidence="10">Total insect</tissue>
    </source>
</reference>
<dbReference type="InParanoid" id="A0A6P8ZXZ2"/>
<evidence type="ECO:0000256" key="6">
    <source>
        <dbReference type="ARBA" id="ARBA00023170"/>
    </source>
</evidence>
<feature type="transmembrane region" description="Helical" evidence="8">
    <location>
        <begin position="350"/>
        <end position="375"/>
    </location>
</feature>
<keyword evidence="7" id="KW-0325">Glycoprotein</keyword>
<evidence type="ECO:0000313" key="9">
    <source>
        <dbReference type="Proteomes" id="UP000515158"/>
    </source>
</evidence>
<evidence type="ECO:0000256" key="1">
    <source>
        <dbReference type="ARBA" id="ARBA00004651"/>
    </source>
</evidence>
<dbReference type="InterPro" id="IPR052192">
    <property type="entry name" value="Insect_Ionotropic_Sensory_Rcpt"/>
</dbReference>
<evidence type="ECO:0000256" key="8">
    <source>
        <dbReference type="SAM" id="Phobius"/>
    </source>
</evidence>
<sequence>MHGMSSSWCHYGHRRHFLYTLAKHLNFTPEVALPSDGQMYGNPVDFPVFGGLLGDVYSNRSDLSLVFTASDLKLPYHSRPPTAQTTCTTWCLPTGYRQSSVWRPVVGEFTVHTWAAVLLSYLAAALSYRVLCKTDCLAESMLAALQGLVSSLHTVPSDWASRPFVFSWSFSGLVLATLYMAALHGINSSETRDTFFRTLTEVADSKLPMYASSDHLRNFRKAQFDTAGEQAIMERVITFDYNKALPMFHKFFTKPDFGILNDRNACHGFAKLFTPPRKAPRFHVVRNYCLSVSMTNNLILRQNSPLLRPLSVATSRLDEAGLTKYWFDIKTFAMERSPDPVMRMRQLRPFLRVLGIGLAAAIVTFLLEVLVAGVLKCWDRGCTVRREGQATEGVVDETVEK</sequence>
<feature type="transmembrane region" description="Helical" evidence="8">
    <location>
        <begin position="165"/>
        <end position="186"/>
    </location>
</feature>
<keyword evidence="3 8" id="KW-0812">Transmembrane</keyword>
<keyword evidence="4 8" id="KW-1133">Transmembrane helix</keyword>
<dbReference type="KEGG" id="tpal:117650555"/>
<dbReference type="Proteomes" id="UP000515158">
    <property type="component" value="Unplaced"/>
</dbReference>
<keyword evidence="5 8" id="KW-0472">Membrane</keyword>
<evidence type="ECO:0000256" key="3">
    <source>
        <dbReference type="ARBA" id="ARBA00022692"/>
    </source>
</evidence>
<dbReference type="OrthoDB" id="6353409at2759"/>
<evidence type="ECO:0000256" key="7">
    <source>
        <dbReference type="ARBA" id="ARBA00023180"/>
    </source>
</evidence>
<dbReference type="RefSeq" id="XP_034249965.1">
    <property type="nucleotide sequence ID" value="XM_034394074.1"/>
</dbReference>
<evidence type="ECO:0000256" key="2">
    <source>
        <dbReference type="ARBA" id="ARBA00022475"/>
    </source>
</evidence>
<dbReference type="AlphaFoldDB" id="A0A6P8ZXZ2"/>
<evidence type="ECO:0000256" key="4">
    <source>
        <dbReference type="ARBA" id="ARBA00022989"/>
    </source>
</evidence>
<name>A0A6P8ZXZ2_THRPL</name>
<dbReference type="PANTHER" id="PTHR42643">
    <property type="entry name" value="IONOTROPIC RECEPTOR 20A-RELATED"/>
    <property type="match status" value="1"/>
</dbReference>
<organism evidence="10">
    <name type="scientific">Thrips palmi</name>
    <name type="common">Melon thrips</name>
    <dbReference type="NCBI Taxonomy" id="161013"/>
    <lineage>
        <taxon>Eukaryota</taxon>
        <taxon>Metazoa</taxon>
        <taxon>Ecdysozoa</taxon>
        <taxon>Arthropoda</taxon>
        <taxon>Hexapoda</taxon>
        <taxon>Insecta</taxon>
        <taxon>Pterygota</taxon>
        <taxon>Neoptera</taxon>
        <taxon>Paraneoptera</taxon>
        <taxon>Thysanoptera</taxon>
        <taxon>Terebrantia</taxon>
        <taxon>Thripoidea</taxon>
        <taxon>Thripidae</taxon>
        <taxon>Thrips</taxon>
    </lineage>
</organism>
<dbReference type="PANTHER" id="PTHR42643:SF35">
    <property type="entry name" value="IONOTROPIC RECEPTOR 68A, ISOFORM A"/>
    <property type="match status" value="1"/>
</dbReference>
<protein>
    <submittedName>
        <fullName evidence="10">Uncharacterized protein LOC117650555</fullName>
    </submittedName>
</protein>
<dbReference type="GeneID" id="117650555"/>
<dbReference type="GO" id="GO:0005886">
    <property type="term" value="C:plasma membrane"/>
    <property type="evidence" value="ECO:0007669"/>
    <property type="project" value="UniProtKB-SubCell"/>
</dbReference>
<keyword evidence="9" id="KW-1185">Reference proteome</keyword>
<accession>A0A6P8ZXZ2</accession>
<evidence type="ECO:0000256" key="5">
    <source>
        <dbReference type="ARBA" id="ARBA00023136"/>
    </source>
</evidence>
<keyword evidence="6" id="KW-0675">Receptor</keyword>